<name>A0A5B9DH38_9ARCH</name>
<protein>
    <submittedName>
        <fullName evidence="4">Class I adenylate-forming enzyme family protein</fullName>
    </submittedName>
</protein>
<dbReference type="Proteomes" id="UP000321408">
    <property type="component" value="Chromosome"/>
</dbReference>
<dbReference type="Gene3D" id="3.40.50.12780">
    <property type="entry name" value="N-terminal domain of ligase-like"/>
    <property type="match status" value="1"/>
</dbReference>
<evidence type="ECO:0000313" key="4">
    <source>
        <dbReference type="EMBL" id="QEE18053.1"/>
    </source>
</evidence>
<keyword evidence="5" id="KW-1185">Reference proteome</keyword>
<gene>
    <name evidence="4" type="ORF">DSAG12_03891</name>
</gene>
<dbReference type="InterPro" id="IPR045851">
    <property type="entry name" value="AMP-bd_C_sf"/>
</dbReference>
<dbReference type="Gene3D" id="3.30.300.30">
    <property type="match status" value="1"/>
</dbReference>
<dbReference type="AlphaFoldDB" id="A0A5B9DH38"/>
<dbReference type="GO" id="GO:0043955">
    <property type="term" value="F:3-hydroxypropionyl-CoA synthetase activity"/>
    <property type="evidence" value="ECO:0007669"/>
    <property type="project" value="UniProtKB-EC"/>
</dbReference>
<feature type="domain" description="AMP-dependent synthetase/ligase" evidence="3">
    <location>
        <begin position="30"/>
        <end position="417"/>
    </location>
</feature>
<evidence type="ECO:0000259" key="3">
    <source>
        <dbReference type="Pfam" id="PF00501"/>
    </source>
</evidence>
<comment type="similarity">
    <text evidence="1">Belongs to the ATP-dependent AMP-binding enzyme family.</text>
</comment>
<dbReference type="InterPro" id="IPR020845">
    <property type="entry name" value="AMP-binding_CS"/>
</dbReference>
<dbReference type="RefSeq" id="WP_147664975.1">
    <property type="nucleotide sequence ID" value="NZ_CP042905.2"/>
</dbReference>
<sequence length="571" mass="64162">MNIILNSEQDEQCKQLYKALDQNPLVFNWLDHWAKEMPDKTAIIEYNTEKKVSWKEFSEMSKIIAAKLISKGVKKGDVIATSLPFLKEHAYLMQACARIGAIITPLDLRLKINELDRCFSIISPKAYFTVGKTEIADFRPNIEALIKKYSKKNGGPCEIFIQFQREPDLIVDNAIGFGDFMQHQEFDLKSLDDFQKQVTKRDPIVMLFTTGSTGYPKPALISSEGILIQSIGFKVAWKGAKSDVMLVNLPPSHAGGTIIQHMTMLYLGGISCLLHMFNPVQSLDAIQKYKVSILGMVPAMYSIMWQIPNYKEYDVSSLRWALSVGQTATKEFLSQLKLFSPIFGSGYGITEMSGVPVYCKLSNSVDEVYGKIGYKSPLCPLSIRKEMNEDGSAGLELSGGEIGHICFSGSQVFLGYLNDEEKTRRTISTDGFCYTGDLGSYDENGLHLSGRAKNVIKPKGYQVFPAEIEDFIQNKFKEKIMMVGVVGAPHKIFSEGIIAFVAKNPKTELNVEEIKQILPEIASYKRPLHFEIIEPGEMPLNRTKKVDYVELRKRGLKISETLRSNGKWDVN</sequence>
<evidence type="ECO:0000256" key="2">
    <source>
        <dbReference type="ARBA" id="ARBA00022598"/>
    </source>
</evidence>
<dbReference type="PROSITE" id="PS00455">
    <property type="entry name" value="AMP_BINDING"/>
    <property type="match status" value="1"/>
</dbReference>
<dbReference type="KEGG" id="psyt:DSAG12_03891"/>
<accession>A0A5B9DH38</accession>
<dbReference type="OrthoDB" id="193284at2157"/>
<dbReference type="InterPro" id="IPR042099">
    <property type="entry name" value="ANL_N_sf"/>
</dbReference>
<dbReference type="EMBL" id="CP042905">
    <property type="protein sequence ID" value="QEE18053.1"/>
    <property type="molecule type" value="Genomic_DNA"/>
</dbReference>
<reference evidence="4 5" key="2">
    <citation type="journal article" date="2024" name="Int. J. Syst. Evol. Microbiol.">
        <title>Promethearchaeum syntrophicum gen. nov., sp. nov., an anaerobic, obligately syntrophic archaeon, the first isolate of the lineage 'Asgard' archaea, and proposal of the new archaeal phylum Promethearchaeota phyl. nov. and kingdom Promethearchaeati regn. nov.</title>
        <authorList>
            <person name="Imachi H."/>
            <person name="Nobu M.K."/>
            <person name="Kato S."/>
            <person name="Takaki Y."/>
            <person name="Miyazaki M."/>
            <person name="Miyata M."/>
            <person name="Ogawara M."/>
            <person name="Saito Y."/>
            <person name="Sakai S."/>
            <person name="Tahara Y.O."/>
            <person name="Takano Y."/>
            <person name="Tasumi E."/>
            <person name="Uematsu K."/>
            <person name="Yoshimura T."/>
            <person name="Itoh T."/>
            <person name="Ohkuma M."/>
            <person name="Takai K."/>
        </authorList>
    </citation>
    <scope>NUCLEOTIDE SEQUENCE [LARGE SCALE GENOMIC DNA]</scope>
    <source>
        <strain evidence="4 5">MK-D1</strain>
    </source>
</reference>
<evidence type="ECO:0000313" key="5">
    <source>
        <dbReference type="Proteomes" id="UP000321408"/>
    </source>
</evidence>
<dbReference type="InterPro" id="IPR000873">
    <property type="entry name" value="AMP-dep_synth/lig_dom"/>
</dbReference>
<dbReference type="PANTHER" id="PTHR24096:SF149">
    <property type="entry name" value="AMP-BINDING DOMAIN-CONTAINING PROTEIN-RELATED"/>
    <property type="match status" value="1"/>
</dbReference>
<dbReference type="PANTHER" id="PTHR24096">
    <property type="entry name" value="LONG-CHAIN-FATTY-ACID--COA LIGASE"/>
    <property type="match status" value="1"/>
</dbReference>
<proteinExistence type="inferred from homology"/>
<organism evidence="4 5">
    <name type="scientific">Promethearchaeum syntrophicum</name>
    <dbReference type="NCBI Taxonomy" id="2594042"/>
    <lineage>
        <taxon>Archaea</taxon>
        <taxon>Promethearchaeati</taxon>
        <taxon>Promethearchaeota</taxon>
        <taxon>Promethearchaeia</taxon>
        <taxon>Promethearchaeales</taxon>
        <taxon>Promethearchaeaceae</taxon>
        <taxon>Promethearchaeum</taxon>
    </lineage>
</organism>
<dbReference type="Pfam" id="PF00501">
    <property type="entry name" value="AMP-binding"/>
    <property type="match status" value="1"/>
</dbReference>
<evidence type="ECO:0000256" key="1">
    <source>
        <dbReference type="ARBA" id="ARBA00006432"/>
    </source>
</evidence>
<dbReference type="SUPFAM" id="SSF56801">
    <property type="entry name" value="Acetyl-CoA synthetase-like"/>
    <property type="match status" value="1"/>
</dbReference>
<dbReference type="GeneID" id="41331855"/>
<keyword evidence="2" id="KW-0436">Ligase</keyword>
<reference evidence="4 5" key="1">
    <citation type="journal article" date="2020" name="Nature">
        <title>Isolation of an archaeon at the prokaryote-eukaryote interface.</title>
        <authorList>
            <person name="Imachi H."/>
            <person name="Nobu M.K."/>
            <person name="Nakahara N."/>
            <person name="Morono Y."/>
            <person name="Ogawara M."/>
            <person name="Takaki Y."/>
            <person name="Takano Y."/>
            <person name="Uematsu K."/>
            <person name="Ikuta T."/>
            <person name="Ito M."/>
            <person name="Matsui Y."/>
            <person name="Miyazaki M."/>
            <person name="Murata K."/>
            <person name="Saito Y."/>
            <person name="Sakai S."/>
            <person name="Song C."/>
            <person name="Tasumi E."/>
            <person name="Yamanaka Y."/>
            <person name="Yamaguchi T."/>
            <person name="Kamagata Y."/>
            <person name="Tamaki H."/>
            <person name="Takai K."/>
        </authorList>
    </citation>
    <scope>NUCLEOTIDE SEQUENCE [LARGE SCALE GENOMIC DNA]</scope>
    <source>
        <strain evidence="4 5">MK-D1</strain>
    </source>
</reference>